<gene>
    <name evidence="2" type="ORF">TT172_LOCUS6848</name>
</gene>
<feature type="compositionally biased region" description="Basic residues" evidence="1">
    <location>
        <begin position="72"/>
        <end position="86"/>
    </location>
</feature>
<feature type="compositionally biased region" description="Basic and acidic residues" evidence="1">
    <location>
        <begin position="1"/>
        <end position="17"/>
    </location>
</feature>
<dbReference type="AlphaFoldDB" id="A0A446BPH8"/>
<feature type="compositionally biased region" description="Low complexity" evidence="1">
    <location>
        <begin position="87"/>
        <end position="107"/>
    </location>
</feature>
<proteinExistence type="predicted"/>
<reference evidence="2 3" key="1">
    <citation type="submission" date="2018-04" db="EMBL/GenBank/DDBJ databases">
        <authorList>
            <person name="Huttner S."/>
            <person name="Dainat J."/>
        </authorList>
    </citation>
    <scope>NUCLEOTIDE SEQUENCE [LARGE SCALE GENOMIC DNA]</scope>
</reference>
<feature type="region of interest" description="Disordered" evidence="1">
    <location>
        <begin position="1"/>
        <end position="117"/>
    </location>
</feature>
<evidence type="ECO:0000313" key="3">
    <source>
        <dbReference type="Proteomes" id="UP000289323"/>
    </source>
</evidence>
<dbReference type="Proteomes" id="UP000289323">
    <property type="component" value="Unassembled WGS sequence"/>
</dbReference>
<organism evidence="2 3">
    <name type="scientific">Thermothielavioides terrestris</name>
    <dbReference type="NCBI Taxonomy" id="2587410"/>
    <lineage>
        <taxon>Eukaryota</taxon>
        <taxon>Fungi</taxon>
        <taxon>Dikarya</taxon>
        <taxon>Ascomycota</taxon>
        <taxon>Pezizomycotina</taxon>
        <taxon>Sordariomycetes</taxon>
        <taxon>Sordariomycetidae</taxon>
        <taxon>Sordariales</taxon>
        <taxon>Chaetomiaceae</taxon>
        <taxon>Thermothielavioides</taxon>
    </lineage>
</organism>
<sequence length="201" mass="22281">MSDRRGRRSSRYDDGHTTTDYYQPRPRYRSLGRQALDKLEDAVGSLGLGDGRSHHSAQQDRAVERYYPPPPPHHHHHHHHRGRSRYHSSSPTPASRRSHRSTAASPRDSSSRTRGRWERGIEAAAEAAAVEAFRLRHEPGRWRGPKGERVATAAISAGVIGAATEPRRQDHGGGKLGTLGSALGGLVVNRLVNGPRDEVRR</sequence>
<evidence type="ECO:0000313" key="2">
    <source>
        <dbReference type="EMBL" id="SPQ24429.1"/>
    </source>
</evidence>
<protein>
    <submittedName>
        <fullName evidence="2">6ad5bf19-b54d-4a4c-969e-47f16d4b372d</fullName>
    </submittedName>
</protein>
<feature type="compositionally biased region" description="Basic and acidic residues" evidence="1">
    <location>
        <begin position="51"/>
        <end position="64"/>
    </location>
</feature>
<name>A0A446BPH8_9PEZI</name>
<dbReference type="EMBL" id="OUUZ01000013">
    <property type="protein sequence ID" value="SPQ24429.1"/>
    <property type="molecule type" value="Genomic_DNA"/>
</dbReference>
<evidence type="ECO:0000256" key="1">
    <source>
        <dbReference type="SAM" id="MobiDB-lite"/>
    </source>
</evidence>
<accession>A0A446BPH8</accession>